<keyword evidence="1" id="KW-0732">Signal</keyword>
<dbReference type="AlphaFoldDB" id="G3KGV3"/>
<dbReference type="SUPFAM" id="SSF49899">
    <property type="entry name" value="Concanavalin A-like lectins/glucanases"/>
    <property type="match status" value="2"/>
</dbReference>
<evidence type="ECO:0000259" key="2">
    <source>
        <dbReference type="Pfam" id="PF00024"/>
    </source>
</evidence>
<dbReference type="Pfam" id="PF13385">
    <property type="entry name" value="Laminin_G_3"/>
    <property type="match status" value="1"/>
</dbReference>
<proteinExistence type="predicted"/>
<organism evidence="3">
    <name type="scientific">Adineta vaga</name>
    <name type="common">Rotifer</name>
    <name type="synonym">Callidina vaga</name>
    <dbReference type="NCBI Taxonomy" id="104782"/>
    <lineage>
        <taxon>Eukaryota</taxon>
        <taxon>Metazoa</taxon>
        <taxon>Spiralia</taxon>
        <taxon>Gnathifera</taxon>
        <taxon>Rotifera</taxon>
        <taxon>Eurotatoria</taxon>
        <taxon>Bdelloidea</taxon>
        <taxon>Adinetida</taxon>
        <taxon>Adinetidae</taxon>
        <taxon>Adineta</taxon>
    </lineage>
</organism>
<dbReference type="InterPro" id="IPR003609">
    <property type="entry name" value="Pan_app"/>
</dbReference>
<dbReference type="Gene3D" id="2.60.120.200">
    <property type="match status" value="2"/>
</dbReference>
<name>G3KGV3_ADIVA</name>
<accession>G3KGV3</accession>
<feature type="signal peptide" evidence="1">
    <location>
        <begin position="1"/>
        <end position="17"/>
    </location>
</feature>
<feature type="domain" description="Apple" evidence="2">
    <location>
        <begin position="35"/>
        <end position="80"/>
    </location>
</feature>
<protein>
    <submittedName>
        <fullName evidence="3">RTX toxin-related Ca2+-binding protein</fullName>
    </submittedName>
</protein>
<reference evidence="3" key="1">
    <citation type="journal article" date="2011" name="Proc. Natl. Acad. Sci. U.S.A.">
        <title>A widespread class of reverse transcriptase-related cellular genes.</title>
        <authorList>
            <person name="Gladyshev E.A."/>
            <person name="Arkhipova I.R."/>
        </authorList>
    </citation>
    <scope>NUCLEOTIDE SEQUENCE</scope>
</reference>
<evidence type="ECO:0000313" key="3">
    <source>
        <dbReference type="EMBL" id="AEN94410.1"/>
    </source>
</evidence>
<evidence type="ECO:0000256" key="1">
    <source>
        <dbReference type="SAM" id="SignalP"/>
    </source>
</evidence>
<feature type="chain" id="PRO_5003446751" evidence="1">
    <location>
        <begin position="18"/>
        <end position="472"/>
    </location>
</feature>
<dbReference type="EMBL" id="JN235987">
    <property type="protein sequence ID" value="AEN94410.1"/>
    <property type="molecule type" value="Genomic_DNA"/>
</dbReference>
<dbReference type="Pfam" id="PF00024">
    <property type="entry name" value="PAN_1"/>
    <property type="match status" value="1"/>
</dbReference>
<dbReference type="InterPro" id="IPR013320">
    <property type="entry name" value="ConA-like_dom_sf"/>
</dbReference>
<sequence>MLFQCILILLATNLSISTRSIIIYKDTQFISSTNSYLIDMFIVQSRDQCICHCYTNENCATLTFIGINQTCLLYSSQFQIENLQLVTYDMNSLVIILSDRMISTTIQTSSTTSSTSSTSTSTSTTTVTTTRASCGITCIDTTISQLNRVAFYSFDKNLSDSIGNYSMNANFTPNYVKGWIGSAISFTYNNHSFIQTSHIPLDSRSFTIDFWFYVIDLTSFRDLGFGGECESSTNNKCLFLNIRDKHLRIVFFGADTPSTTNLLINQWYHTTFVYDSTINKQSIYLNGILDGNATVSNDFLGTTGLFTIGGAQIGGDSDSFVFYSGYIDHFGISYRIKSPCEIYLNAILYCYFSFDSTSFLNDSGPNYLNSINTNGIPTIGRVNQGIQFSSSLSYITINEVNILSTSNNPFTISMWIKPFNLTGGGTLLHTSTQVNGRIFNNFFVSFSYSFYFIFKAKEIVMPYGVLLRMVRL</sequence>